<dbReference type="GeneID" id="94192952"/>
<evidence type="ECO:0000313" key="2">
    <source>
        <dbReference type="Proteomes" id="UP001497744"/>
    </source>
</evidence>
<protein>
    <submittedName>
        <fullName evidence="1">Uncharacterized protein</fullName>
    </submittedName>
</protein>
<proteinExistence type="predicted"/>
<dbReference type="RefSeq" id="XP_067713540.1">
    <property type="nucleotide sequence ID" value="XM_067857439.1"/>
</dbReference>
<organism evidence="1 2">
    <name type="scientific">Babesia caballi</name>
    <dbReference type="NCBI Taxonomy" id="5871"/>
    <lineage>
        <taxon>Eukaryota</taxon>
        <taxon>Sar</taxon>
        <taxon>Alveolata</taxon>
        <taxon>Apicomplexa</taxon>
        <taxon>Aconoidasida</taxon>
        <taxon>Piroplasmida</taxon>
        <taxon>Babesiidae</taxon>
        <taxon>Babesia</taxon>
    </lineage>
</organism>
<keyword evidence="2" id="KW-1185">Reference proteome</keyword>
<comment type="caution">
    <text evidence="1">The sequence shown here is derived from an EMBL/GenBank/DDBJ whole genome shotgun (WGS) entry which is preliminary data.</text>
</comment>
<sequence>MGVQKNSLTEWPKNLKEAIDWLALVGGYGQGAHDMKTKLAAAVNSLTDFKTAFKGKFGTVEDPTGLIKNLADNLGSRFMGYASQGGGFNFNDSGIIKHGNKYTTKYKDATSDGSQNDKDMACIFLGSVVITF</sequence>
<dbReference type="EMBL" id="BPLF01000001">
    <property type="protein sequence ID" value="GIX61469.1"/>
    <property type="molecule type" value="Genomic_DNA"/>
</dbReference>
<reference evidence="1 2" key="1">
    <citation type="submission" date="2021-06" db="EMBL/GenBank/DDBJ databases">
        <title>Genome sequence of Babesia caballi.</title>
        <authorList>
            <person name="Yamagishi J."/>
            <person name="Kidaka T."/>
            <person name="Ochi A."/>
        </authorList>
    </citation>
    <scope>NUCLEOTIDE SEQUENCE [LARGE SCALE GENOMIC DNA]</scope>
    <source>
        <strain evidence="1">USDA-D6B2</strain>
    </source>
</reference>
<dbReference type="Proteomes" id="UP001497744">
    <property type="component" value="Unassembled WGS sequence"/>
</dbReference>
<dbReference type="AlphaFoldDB" id="A0AAV4LS78"/>
<name>A0AAV4LS78_BABCB</name>
<gene>
    <name evidence="1" type="ORF">BcabD6B2_09040</name>
</gene>
<evidence type="ECO:0000313" key="1">
    <source>
        <dbReference type="EMBL" id="GIX61469.1"/>
    </source>
</evidence>
<accession>A0AAV4LS78</accession>